<accession>A0A8S1IZP5</accession>
<evidence type="ECO:0000313" key="7">
    <source>
        <dbReference type="Proteomes" id="UP000708148"/>
    </source>
</evidence>
<organism evidence="6 7">
    <name type="scientific">Ostreobium quekettii</name>
    <dbReference type="NCBI Taxonomy" id="121088"/>
    <lineage>
        <taxon>Eukaryota</taxon>
        <taxon>Viridiplantae</taxon>
        <taxon>Chlorophyta</taxon>
        <taxon>core chlorophytes</taxon>
        <taxon>Ulvophyceae</taxon>
        <taxon>TCBD clade</taxon>
        <taxon>Bryopsidales</taxon>
        <taxon>Ostreobineae</taxon>
        <taxon>Ostreobiaceae</taxon>
        <taxon>Ostreobium</taxon>
    </lineage>
</organism>
<dbReference type="Gene3D" id="1.25.40.10">
    <property type="entry name" value="Tetratricopeptide repeat domain"/>
    <property type="match status" value="1"/>
</dbReference>
<feature type="region of interest" description="Disordered" evidence="3">
    <location>
        <begin position="138"/>
        <end position="162"/>
    </location>
</feature>
<feature type="compositionally biased region" description="Polar residues" evidence="3">
    <location>
        <begin position="143"/>
        <end position="154"/>
    </location>
</feature>
<proteinExistence type="inferred from homology"/>
<evidence type="ECO:0000259" key="4">
    <source>
        <dbReference type="PROSITE" id="PS51048"/>
    </source>
</evidence>
<dbReference type="SUPFAM" id="SSF48452">
    <property type="entry name" value="TPR-like"/>
    <property type="match status" value="1"/>
</dbReference>
<comment type="similarity">
    <text evidence="1">Belongs to the SGT1 family.</text>
</comment>
<dbReference type="PROSITE" id="PS50005">
    <property type="entry name" value="TPR"/>
    <property type="match status" value="2"/>
</dbReference>
<evidence type="ECO:0000256" key="3">
    <source>
        <dbReference type="SAM" id="MobiDB-lite"/>
    </source>
</evidence>
<dbReference type="SMART" id="SM00028">
    <property type="entry name" value="TPR"/>
    <property type="match status" value="3"/>
</dbReference>
<dbReference type="Pfam" id="PF04969">
    <property type="entry name" value="CS"/>
    <property type="match status" value="1"/>
</dbReference>
<evidence type="ECO:0000256" key="2">
    <source>
        <dbReference type="PROSITE-ProRule" id="PRU00339"/>
    </source>
</evidence>
<dbReference type="PROSITE" id="PS51203">
    <property type="entry name" value="CS"/>
    <property type="match status" value="1"/>
</dbReference>
<dbReference type="InterPro" id="IPR044563">
    <property type="entry name" value="Sgt1-like"/>
</dbReference>
<protein>
    <submittedName>
        <fullName evidence="6">Uncharacterized protein</fullName>
    </submittedName>
</protein>
<dbReference type="InterPro" id="IPR007052">
    <property type="entry name" value="CS_dom"/>
</dbReference>
<gene>
    <name evidence="6" type="ORF">OSTQU699_LOCUS4632</name>
</gene>
<evidence type="ECO:0000259" key="5">
    <source>
        <dbReference type="PROSITE" id="PS51203"/>
    </source>
</evidence>
<dbReference type="Gene3D" id="2.60.40.790">
    <property type="match status" value="1"/>
</dbReference>
<dbReference type="Pfam" id="PF13181">
    <property type="entry name" value="TPR_8"/>
    <property type="match status" value="1"/>
</dbReference>
<comment type="caution">
    <text evidence="6">The sequence shown here is derived from an EMBL/GenBank/DDBJ whole genome shotgun (WGS) entry which is preliminary data.</text>
</comment>
<dbReference type="GO" id="GO:0051087">
    <property type="term" value="F:protein-folding chaperone binding"/>
    <property type="evidence" value="ECO:0007669"/>
    <property type="project" value="InterPro"/>
</dbReference>
<sequence length="364" mass="40869">MADEYIHQANGFFVDGDYEEAVELYTKALEKDPDNAQTLAARAEAHLRLENYMEASEDAGKAIDLAPDMPKAHLRKGIACFNLEEFETAKACFETGLGLNPGKKEQKDMQMWIRKCDAEMEEEMADAPAVAAAEFTSVPEPTPSTAMSEPQADNKQPDMSAPLAKAAEQQPTGKYRHQWYQAGPSVYIQVFARNLPEERVSVDIQEEKVVVVTRDEEGKEDYRLDLPLFAKVIPDQCKYERLSTKIEIKLRKAEDSITWVCVVNTTTFVQELWNLKNAGSKMGVNVDGFMQEEEENEKLDGDAAVQKLFRQIYGSADEDTRRAMNKSFVESNGTCLSTNWKDVGSKTVECTPPTGMVAKKYNED</sequence>
<dbReference type="PROSITE" id="PS50293">
    <property type="entry name" value="TPR_REGION"/>
    <property type="match status" value="1"/>
</dbReference>
<dbReference type="EMBL" id="CAJHUC010000983">
    <property type="protein sequence ID" value="CAD7699273.1"/>
    <property type="molecule type" value="Genomic_DNA"/>
</dbReference>
<name>A0A8S1IZP5_9CHLO</name>
<keyword evidence="2" id="KW-0802">TPR repeat</keyword>
<dbReference type="InterPro" id="IPR019734">
    <property type="entry name" value="TPR_rpt"/>
</dbReference>
<evidence type="ECO:0000313" key="6">
    <source>
        <dbReference type="EMBL" id="CAD7699273.1"/>
    </source>
</evidence>
<feature type="repeat" description="TPR" evidence="2">
    <location>
        <begin position="2"/>
        <end position="35"/>
    </location>
</feature>
<reference evidence="6" key="1">
    <citation type="submission" date="2020-12" db="EMBL/GenBank/DDBJ databases">
        <authorList>
            <person name="Iha C."/>
        </authorList>
    </citation>
    <scope>NUCLEOTIDE SEQUENCE</scope>
</reference>
<feature type="domain" description="SGS" evidence="4">
    <location>
        <begin position="262"/>
        <end position="363"/>
    </location>
</feature>
<evidence type="ECO:0000256" key="1">
    <source>
        <dbReference type="ARBA" id="ARBA00008509"/>
    </source>
</evidence>
<dbReference type="CDD" id="cd06466">
    <property type="entry name" value="p23_CS_SGT1_like"/>
    <property type="match status" value="1"/>
</dbReference>
<dbReference type="Pfam" id="PF13414">
    <property type="entry name" value="TPR_11"/>
    <property type="match status" value="1"/>
</dbReference>
<dbReference type="PANTHER" id="PTHR45862">
    <property type="entry name" value="PROTEIN SGT1 HOMOLOG"/>
    <property type="match status" value="1"/>
</dbReference>
<dbReference type="InterPro" id="IPR008978">
    <property type="entry name" value="HSP20-like_chaperone"/>
</dbReference>
<dbReference type="SUPFAM" id="SSF49764">
    <property type="entry name" value="HSP20-like chaperones"/>
    <property type="match status" value="1"/>
</dbReference>
<dbReference type="InterPro" id="IPR007699">
    <property type="entry name" value="SGS_dom"/>
</dbReference>
<keyword evidence="7" id="KW-1185">Reference proteome</keyword>
<dbReference type="PROSITE" id="PS51048">
    <property type="entry name" value="SGS"/>
    <property type="match status" value="1"/>
</dbReference>
<dbReference type="OrthoDB" id="1898560at2759"/>
<dbReference type="InterPro" id="IPR011990">
    <property type="entry name" value="TPR-like_helical_dom_sf"/>
</dbReference>
<dbReference type="Proteomes" id="UP000708148">
    <property type="component" value="Unassembled WGS sequence"/>
</dbReference>
<feature type="domain" description="CS" evidence="5">
    <location>
        <begin position="172"/>
        <end position="263"/>
    </location>
</feature>
<feature type="repeat" description="TPR" evidence="2">
    <location>
        <begin position="36"/>
        <end position="69"/>
    </location>
</feature>
<dbReference type="Pfam" id="PF05002">
    <property type="entry name" value="SGS"/>
    <property type="match status" value="1"/>
</dbReference>
<dbReference type="AlphaFoldDB" id="A0A8S1IZP5"/>